<reference evidence="2" key="1">
    <citation type="journal article" date="2021" name="Sci. Rep.">
        <title>Diploid genomic architecture of Nitzschia inconspicua, an elite biomass production diatom.</title>
        <authorList>
            <person name="Oliver A."/>
            <person name="Podell S."/>
            <person name="Pinowska A."/>
            <person name="Traller J.C."/>
            <person name="Smith S.R."/>
            <person name="McClure R."/>
            <person name="Beliaev A."/>
            <person name="Bohutskyi P."/>
            <person name="Hill E.A."/>
            <person name="Rabines A."/>
            <person name="Zheng H."/>
            <person name="Allen L.Z."/>
            <person name="Kuo A."/>
            <person name="Grigoriev I.V."/>
            <person name="Allen A.E."/>
            <person name="Hazlebeck D."/>
            <person name="Allen E.E."/>
        </authorList>
    </citation>
    <scope>NUCLEOTIDE SEQUENCE</scope>
    <source>
        <strain evidence="2">Hildebrandi</strain>
    </source>
</reference>
<proteinExistence type="predicted"/>
<keyword evidence="1" id="KW-0378">Hydrolase</keyword>
<dbReference type="Pfam" id="PF03575">
    <property type="entry name" value="Peptidase_S51"/>
    <property type="match status" value="1"/>
</dbReference>
<dbReference type="EMBL" id="JAGRRH010000020">
    <property type="protein sequence ID" value="KAG7347930.1"/>
    <property type="molecule type" value="Genomic_DNA"/>
</dbReference>
<dbReference type="PANTHER" id="PTHR20842:SF0">
    <property type="entry name" value="ALPHA-ASPARTYL DIPEPTIDASE"/>
    <property type="match status" value="1"/>
</dbReference>
<dbReference type="OrthoDB" id="61042at2759"/>
<dbReference type="Proteomes" id="UP000693970">
    <property type="component" value="Unassembled WGS sequence"/>
</dbReference>
<accession>A0A9K3KQC6</accession>
<keyword evidence="3" id="KW-1185">Reference proteome</keyword>
<evidence type="ECO:0000313" key="2">
    <source>
        <dbReference type="EMBL" id="KAG7347930.1"/>
    </source>
</evidence>
<dbReference type="AlphaFoldDB" id="A0A9K3KQC6"/>
<sequence>MISSISSSKHNDADDNYFHPNLKGVFVGSGSEGMADPRVANAILDLLQEDDDSNGNLRPCCIWAPLPMIYPSFVRNRRKAHKKLQEADIIVVGGGNTLYAIDRWNHLGLVPLLRKAMERGTVLTGGSAGAIVWFDGGHSDSMDPDTYACPMVAQYGNASDKVEEVVDESKYKAMVSCERASDFDEMLLRHPGERGIGIDHWAALVINGESYSVLSLEGKPGSILASPSGKEFGVDESGNAKGVPGIWIKHVDGNGHVSSNVCHPNGLLSEILGVPSEIIRESDDVKRCREANPSGVKI</sequence>
<reference evidence="2" key="2">
    <citation type="submission" date="2021-04" db="EMBL/GenBank/DDBJ databases">
        <authorList>
            <person name="Podell S."/>
        </authorList>
    </citation>
    <scope>NUCLEOTIDE SEQUENCE</scope>
    <source>
        <strain evidence="2">Hildebrandi</strain>
    </source>
</reference>
<dbReference type="GO" id="GO:0008236">
    <property type="term" value="F:serine-type peptidase activity"/>
    <property type="evidence" value="ECO:0007669"/>
    <property type="project" value="InterPro"/>
</dbReference>
<dbReference type="PANTHER" id="PTHR20842">
    <property type="entry name" value="PROTEASE S51 ALPHA-ASPARTYL DIPEPTIDASE"/>
    <property type="match status" value="1"/>
</dbReference>
<dbReference type="InterPro" id="IPR005320">
    <property type="entry name" value="Peptidase_S51"/>
</dbReference>
<organism evidence="2 3">
    <name type="scientific">Nitzschia inconspicua</name>
    <dbReference type="NCBI Taxonomy" id="303405"/>
    <lineage>
        <taxon>Eukaryota</taxon>
        <taxon>Sar</taxon>
        <taxon>Stramenopiles</taxon>
        <taxon>Ochrophyta</taxon>
        <taxon>Bacillariophyta</taxon>
        <taxon>Bacillariophyceae</taxon>
        <taxon>Bacillariophycidae</taxon>
        <taxon>Bacillariales</taxon>
        <taxon>Bacillariaceae</taxon>
        <taxon>Nitzschia</taxon>
    </lineage>
</organism>
<gene>
    <name evidence="2" type="ORF">IV203_016635</name>
</gene>
<protein>
    <submittedName>
        <fullName evidence="2">Peptidase S51 dipeptidase E family protein</fullName>
    </submittedName>
</protein>
<evidence type="ECO:0000313" key="3">
    <source>
        <dbReference type="Proteomes" id="UP000693970"/>
    </source>
</evidence>
<dbReference type="GO" id="GO:0006508">
    <property type="term" value="P:proteolysis"/>
    <property type="evidence" value="ECO:0007669"/>
    <property type="project" value="InterPro"/>
</dbReference>
<comment type="caution">
    <text evidence="2">The sequence shown here is derived from an EMBL/GenBank/DDBJ whole genome shotgun (WGS) entry which is preliminary data.</text>
</comment>
<evidence type="ECO:0000256" key="1">
    <source>
        <dbReference type="ARBA" id="ARBA00022801"/>
    </source>
</evidence>
<name>A0A9K3KQC6_9STRA</name>